<dbReference type="SUPFAM" id="SSF52540">
    <property type="entry name" value="P-loop containing nucleoside triphosphate hydrolases"/>
    <property type="match status" value="1"/>
</dbReference>
<dbReference type="Pfam" id="PF00270">
    <property type="entry name" value="DEAD"/>
    <property type="match status" value="1"/>
</dbReference>
<dbReference type="EnsemblMetazoa" id="PPA17557.1">
    <property type="protein sequence ID" value="PPA17557.1"/>
    <property type="gene ID" value="WBGene00107111"/>
</dbReference>
<dbReference type="InterPro" id="IPR014001">
    <property type="entry name" value="Helicase_ATP-bd"/>
</dbReference>
<dbReference type="GO" id="GO:0016787">
    <property type="term" value="F:hydrolase activity"/>
    <property type="evidence" value="ECO:0007669"/>
    <property type="project" value="UniProtKB-KW"/>
</dbReference>
<reference evidence="7" key="1">
    <citation type="journal article" date="2008" name="Nat. Genet.">
        <title>The Pristionchus pacificus genome provides a unique perspective on nematode lifestyle and parasitism.</title>
        <authorList>
            <person name="Dieterich C."/>
            <person name="Clifton S.W."/>
            <person name="Schuster L.N."/>
            <person name="Chinwalla A."/>
            <person name="Delehaunty K."/>
            <person name="Dinkelacker I."/>
            <person name="Fulton L."/>
            <person name="Fulton R."/>
            <person name="Godfrey J."/>
            <person name="Minx P."/>
            <person name="Mitreva M."/>
            <person name="Roeseler W."/>
            <person name="Tian H."/>
            <person name="Witte H."/>
            <person name="Yang S.P."/>
            <person name="Wilson R.K."/>
            <person name="Sommer R.J."/>
        </authorList>
    </citation>
    <scope>NUCLEOTIDE SEQUENCE [LARGE SCALE GENOMIC DNA]</scope>
    <source>
        <strain evidence="7">PS312</strain>
    </source>
</reference>
<dbReference type="PROSITE" id="PS51192">
    <property type="entry name" value="HELICASE_ATP_BIND_1"/>
    <property type="match status" value="1"/>
</dbReference>
<dbReference type="PANTHER" id="PTHR24031">
    <property type="entry name" value="RNA HELICASE"/>
    <property type="match status" value="1"/>
</dbReference>
<accession>A0A8R1YDA3</accession>
<keyword evidence="4" id="KW-0694">RNA-binding</keyword>
<keyword evidence="1 4" id="KW-0547">Nucleotide-binding</keyword>
<name>A0A2A6B4F5_PRIPA</name>
<dbReference type="GO" id="GO:0005524">
    <property type="term" value="F:ATP binding"/>
    <property type="evidence" value="ECO:0007669"/>
    <property type="project" value="UniProtKB-UniRule"/>
</dbReference>
<evidence type="ECO:0000256" key="4">
    <source>
        <dbReference type="RuleBase" id="RU365068"/>
    </source>
</evidence>
<protein>
    <recommendedName>
        <fullName evidence="4">ATP-dependent RNA helicase</fullName>
        <ecNumber evidence="4">3.6.4.13</ecNumber>
    </recommendedName>
</protein>
<reference evidence="6" key="2">
    <citation type="submission" date="2022-06" db="UniProtKB">
        <authorList>
            <consortium name="EnsemblMetazoa"/>
        </authorList>
    </citation>
    <scope>IDENTIFICATION</scope>
    <source>
        <strain evidence="6">PS312</strain>
    </source>
</reference>
<evidence type="ECO:0000256" key="3">
    <source>
        <dbReference type="ARBA" id="ARBA00022840"/>
    </source>
</evidence>
<feature type="domain" description="Helicase ATP-binding" evidence="5">
    <location>
        <begin position="25"/>
        <end position="165"/>
    </location>
</feature>
<keyword evidence="3 4" id="KW-0067">ATP-binding</keyword>
<keyword evidence="4" id="KW-0347">Helicase</keyword>
<dbReference type="InterPro" id="IPR011545">
    <property type="entry name" value="DEAD/DEAH_box_helicase_dom"/>
</dbReference>
<evidence type="ECO:0000256" key="2">
    <source>
        <dbReference type="ARBA" id="ARBA00022801"/>
    </source>
</evidence>
<proteinExistence type="inferred from homology"/>
<dbReference type="OrthoDB" id="10265785at2759"/>
<dbReference type="Gene3D" id="3.40.50.300">
    <property type="entry name" value="P-loop containing nucleotide triphosphate hydrolases"/>
    <property type="match status" value="1"/>
</dbReference>
<evidence type="ECO:0000313" key="7">
    <source>
        <dbReference type="Proteomes" id="UP000005239"/>
    </source>
</evidence>
<sequence length="165" mass="19117">MKWRDEYFEPYQWTADQQETQSECMRQSISGNDILCQAESGAGKAALLVIATLQQLDILDGQLSTLVLCFSRENVYKIREYYERFAKYMAIKTEISLGGMSCDKDREIFEKESPHIVIGTALRIRNIIQSGSLKMDKFKWTFFYLENYGFDVKGKANFAFLTDSH</sequence>
<dbReference type="GO" id="GO:0003724">
    <property type="term" value="F:RNA helicase activity"/>
    <property type="evidence" value="ECO:0007669"/>
    <property type="project" value="UniProtKB-EC"/>
</dbReference>
<organism evidence="6 7">
    <name type="scientific">Pristionchus pacificus</name>
    <name type="common">Parasitic nematode worm</name>
    <dbReference type="NCBI Taxonomy" id="54126"/>
    <lineage>
        <taxon>Eukaryota</taxon>
        <taxon>Metazoa</taxon>
        <taxon>Ecdysozoa</taxon>
        <taxon>Nematoda</taxon>
        <taxon>Chromadorea</taxon>
        <taxon>Rhabditida</taxon>
        <taxon>Rhabditina</taxon>
        <taxon>Diplogasteromorpha</taxon>
        <taxon>Diplogasteroidea</taxon>
        <taxon>Neodiplogasteridae</taxon>
        <taxon>Pristionchus</taxon>
    </lineage>
</organism>
<dbReference type="EC" id="3.6.4.13" evidence="4"/>
<keyword evidence="2 4" id="KW-0378">Hydrolase</keyword>
<evidence type="ECO:0000256" key="1">
    <source>
        <dbReference type="ARBA" id="ARBA00022741"/>
    </source>
</evidence>
<comment type="catalytic activity">
    <reaction evidence="4">
        <text>ATP + H2O = ADP + phosphate + H(+)</text>
        <dbReference type="Rhea" id="RHEA:13065"/>
        <dbReference type="ChEBI" id="CHEBI:15377"/>
        <dbReference type="ChEBI" id="CHEBI:15378"/>
        <dbReference type="ChEBI" id="CHEBI:30616"/>
        <dbReference type="ChEBI" id="CHEBI:43474"/>
        <dbReference type="ChEBI" id="CHEBI:456216"/>
        <dbReference type="EC" id="3.6.4.13"/>
    </reaction>
</comment>
<evidence type="ECO:0000259" key="5">
    <source>
        <dbReference type="PROSITE" id="PS51192"/>
    </source>
</evidence>
<dbReference type="Proteomes" id="UP000005239">
    <property type="component" value="Unassembled WGS sequence"/>
</dbReference>
<accession>A0A2A6B4F5</accession>
<dbReference type="AlphaFoldDB" id="A0A2A6B4F5"/>
<comment type="domain">
    <text evidence="4">The Q motif is unique to and characteristic of the DEAD box family of RNA helicases and controls ATP binding and hydrolysis.</text>
</comment>
<comment type="function">
    <text evidence="4">RNA helicase.</text>
</comment>
<comment type="similarity">
    <text evidence="4">Belongs to the DEAD box helicase family.</text>
</comment>
<evidence type="ECO:0000313" key="6">
    <source>
        <dbReference type="EnsemblMetazoa" id="PPA17557.1"/>
    </source>
</evidence>
<dbReference type="InterPro" id="IPR027417">
    <property type="entry name" value="P-loop_NTPase"/>
</dbReference>
<gene>
    <name evidence="6" type="primary">WBGene00107111</name>
</gene>
<dbReference type="GO" id="GO:0003723">
    <property type="term" value="F:RNA binding"/>
    <property type="evidence" value="ECO:0007669"/>
    <property type="project" value="UniProtKB-UniRule"/>
</dbReference>
<keyword evidence="7" id="KW-1185">Reference proteome</keyword>